<keyword evidence="2" id="KW-1185">Reference proteome</keyword>
<organism evidence="1 2">
    <name type="scientific">Hydrococcus rivularis NIES-593</name>
    <dbReference type="NCBI Taxonomy" id="1921803"/>
    <lineage>
        <taxon>Bacteria</taxon>
        <taxon>Bacillati</taxon>
        <taxon>Cyanobacteriota</taxon>
        <taxon>Cyanophyceae</taxon>
        <taxon>Pleurocapsales</taxon>
        <taxon>Hydrococcaceae</taxon>
        <taxon>Hydrococcus</taxon>
    </lineage>
</organism>
<name>A0A1U7HDD0_9CYAN</name>
<gene>
    <name evidence="1" type="ORF">NIES593_15330</name>
</gene>
<evidence type="ECO:0000313" key="2">
    <source>
        <dbReference type="Proteomes" id="UP000186868"/>
    </source>
</evidence>
<dbReference type="Proteomes" id="UP000186868">
    <property type="component" value="Unassembled WGS sequence"/>
</dbReference>
<reference evidence="1 2" key="1">
    <citation type="submission" date="2016-11" db="EMBL/GenBank/DDBJ databases">
        <title>Draft Genome Sequences of Nine Cyanobacterial Strains from Diverse Habitats.</title>
        <authorList>
            <person name="Zhu T."/>
            <person name="Hou S."/>
            <person name="Lu X."/>
            <person name="Hess W.R."/>
        </authorList>
    </citation>
    <scope>NUCLEOTIDE SEQUENCE [LARGE SCALE GENOMIC DNA]</scope>
    <source>
        <strain evidence="1 2">NIES-593</strain>
    </source>
</reference>
<dbReference type="OrthoDB" id="489128at2"/>
<dbReference type="AlphaFoldDB" id="A0A1U7HDD0"/>
<proteinExistence type="predicted"/>
<evidence type="ECO:0000313" key="1">
    <source>
        <dbReference type="EMBL" id="OKH21586.1"/>
    </source>
</evidence>
<dbReference type="RefSeq" id="WP_073600413.1">
    <property type="nucleotide sequence ID" value="NZ_MRCB01000019.1"/>
</dbReference>
<sequence>MNKTTTNASNVFLTDEDWFNLGKADAWAGKPMSPPEDDSRAATLYQLGYSEGKIERPSSEKL</sequence>
<protein>
    <submittedName>
        <fullName evidence="1">Uncharacterized protein</fullName>
    </submittedName>
</protein>
<dbReference type="EMBL" id="MRCB01000019">
    <property type="protein sequence ID" value="OKH21586.1"/>
    <property type="molecule type" value="Genomic_DNA"/>
</dbReference>
<accession>A0A1U7HDD0</accession>
<comment type="caution">
    <text evidence="1">The sequence shown here is derived from an EMBL/GenBank/DDBJ whole genome shotgun (WGS) entry which is preliminary data.</text>
</comment>